<organism evidence="1 2">
    <name type="scientific">Oceanobacillus profundus</name>
    <dbReference type="NCBI Taxonomy" id="372463"/>
    <lineage>
        <taxon>Bacteria</taxon>
        <taxon>Bacillati</taxon>
        <taxon>Bacillota</taxon>
        <taxon>Bacilli</taxon>
        <taxon>Bacillales</taxon>
        <taxon>Bacillaceae</taxon>
        <taxon>Oceanobacillus</taxon>
    </lineage>
</organism>
<name>A0A417YD98_9BACI</name>
<protein>
    <recommendedName>
        <fullName evidence="3">Nucleotide kinase</fullName>
    </recommendedName>
</protein>
<evidence type="ECO:0000313" key="2">
    <source>
        <dbReference type="Proteomes" id="UP000285456"/>
    </source>
</evidence>
<evidence type="ECO:0000313" key="1">
    <source>
        <dbReference type="EMBL" id="RHW30588.1"/>
    </source>
</evidence>
<dbReference type="RefSeq" id="WP_118889867.1">
    <property type="nucleotide sequence ID" value="NZ_JAMAWL010000002.1"/>
</dbReference>
<sequence length="346" mass="39420">MSIHNYYVSGNTAVGLVNYLQTNIEQLETIIYLKHPSETYKTNILKKLIDIYNSTDKLEALKSPLGRNYLDGIIIREKSVAIVTDRIALNETKGIELDLEQITGKHQPTAEKRELQDKVNHFTEKAYENFATGLKIHDDLEAIYINEMNFERADKLAETFIQGLLSSATTLNRDAQVYHRLFGTNTPNGVVNEVPHLIENLSNVYYIKGRAGTGKSTFMKKIAKACEERGYDVELYHCSFDPKSLDMVLVLELGFCIFDSTDPHEFFPARDGEKVVDLYVEAVTPGTDERFATKIDTVNRNYKSYMKKGIQDLVEAGKAFEELEQHYIITDRVIEKAVESIQDIIK</sequence>
<comment type="caution">
    <text evidence="1">The sequence shown here is derived from an EMBL/GenBank/DDBJ whole genome shotgun (WGS) entry which is preliminary data.</text>
</comment>
<proteinExistence type="predicted"/>
<dbReference type="CDD" id="cd01983">
    <property type="entry name" value="SIMIBI"/>
    <property type="match status" value="1"/>
</dbReference>
<gene>
    <name evidence="1" type="ORF">D1B32_15850</name>
</gene>
<reference evidence="1 2" key="1">
    <citation type="journal article" date="2007" name="Int. J. Syst. Evol. Microbiol.">
        <title>Oceanobacillus profundus sp. nov., isolated from a deep-sea sediment core.</title>
        <authorList>
            <person name="Kim Y.G."/>
            <person name="Choi D.H."/>
            <person name="Hyun S."/>
            <person name="Cho B.C."/>
        </authorList>
    </citation>
    <scope>NUCLEOTIDE SEQUENCE [LARGE SCALE GENOMIC DNA]</scope>
    <source>
        <strain evidence="1 2">DSM 18246</strain>
    </source>
</reference>
<evidence type="ECO:0008006" key="3">
    <source>
        <dbReference type="Google" id="ProtNLM"/>
    </source>
</evidence>
<keyword evidence="2" id="KW-1185">Reference proteome</keyword>
<dbReference type="Gene3D" id="3.40.50.300">
    <property type="entry name" value="P-loop containing nucleotide triphosphate hydrolases"/>
    <property type="match status" value="1"/>
</dbReference>
<dbReference type="EMBL" id="QWEH01000012">
    <property type="protein sequence ID" value="RHW30588.1"/>
    <property type="molecule type" value="Genomic_DNA"/>
</dbReference>
<dbReference type="SUPFAM" id="SSF52540">
    <property type="entry name" value="P-loop containing nucleoside triphosphate hydrolases"/>
    <property type="match status" value="1"/>
</dbReference>
<dbReference type="AlphaFoldDB" id="A0A417YD98"/>
<accession>A0A417YD98</accession>
<dbReference type="InterPro" id="IPR027417">
    <property type="entry name" value="P-loop_NTPase"/>
</dbReference>
<dbReference type="Proteomes" id="UP000285456">
    <property type="component" value="Unassembled WGS sequence"/>
</dbReference>
<dbReference type="OrthoDB" id="9781752at2"/>